<keyword evidence="3" id="KW-1185">Reference proteome</keyword>
<reference evidence="2" key="1">
    <citation type="submission" date="2024-05" db="EMBL/GenBank/DDBJ databases">
        <title>Whole genome shotgun sequence of Streptomyces hydrogenans NBRC 13475.</title>
        <authorList>
            <person name="Komaki H."/>
            <person name="Tamura T."/>
        </authorList>
    </citation>
    <scope>NUCLEOTIDE SEQUENCE</scope>
    <source>
        <strain evidence="2">NBRC 13475</strain>
    </source>
</reference>
<feature type="chain" id="PRO_5045514862" evidence="1">
    <location>
        <begin position="20"/>
        <end position="168"/>
    </location>
</feature>
<proteinExistence type="predicted"/>
<name>A0ABQ3P107_9ACTN</name>
<keyword evidence="1" id="KW-0732">Signal</keyword>
<accession>A0ABQ3P107</accession>
<evidence type="ECO:0000313" key="3">
    <source>
        <dbReference type="Proteomes" id="UP001052739"/>
    </source>
</evidence>
<comment type="caution">
    <text evidence="2">The sequence shown here is derived from an EMBL/GenBank/DDBJ whole genome shotgun (WGS) entry which is preliminary data.</text>
</comment>
<gene>
    <name evidence="2" type="ORF">Shyd_00480</name>
</gene>
<dbReference type="Proteomes" id="UP001052739">
    <property type="component" value="Unassembled WGS sequence"/>
</dbReference>
<organism evidence="2 3">
    <name type="scientific">Streptomyces hydrogenans</name>
    <dbReference type="NCBI Taxonomy" id="1873719"/>
    <lineage>
        <taxon>Bacteria</taxon>
        <taxon>Bacillati</taxon>
        <taxon>Actinomycetota</taxon>
        <taxon>Actinomycetes</taxon>
        <taxon>Kitasatosporales</taxon>
        <taxon>Streptomycetaceae</taxon>
        <taxon>Streptomyces</taxon>
    </lineage>
</organism>
<evidence type="ECO:0000313" key="2">
    <source>
        <dbReference type="EMBL" id="GHI18677.1"/>
    </source>
</evidence>
<dbReference type="EMBL" id="BNDW01000004">
    <property type="protein sequence ID" value="GHI18677.1"/>
    <property type="molecule type" value="Genomic_DNA"/>
</dbReference>
<evidence type="ECO:0000256" key="1">
    <source>
        <dbReference type="SAM" id="SignalP"/>
    </source>
</evidence>
<protein>
    <submittedName>
        <fullName evidence="2">Uncharacterized protein</fullName>
    </submittedName>
</protein>
<sequence length="168" mass="17851">MLTATAIAATMLSPAAAAAEEGPEPAPEGVCSGGWRSNVYGYKATHIGKGPVYKSGPGGKIRVTSITAETAKTSFTGTAGVTAKFAVAEAKVEISRESATEVSWGTNYQFEHDITRGKYGSTQYGSWGHNATWEKYYELPSCAKSQRTSGAVKIVNTSMGFRYWETSS</sequence>
<feature type="signal peptide" evidence="1">
    <location>
        <begin position="1"/>
        <end position="19"/>
    </location>
</feature>
<dbReference type="RefSeq" id="WP_226651264.1">
    <property type="nucleotide sequence ID" value="NZ_BNDW01000004.1"/>
</dbReference>